<dbReference type="SUPFAM" id="SSF57829">
    <property type="entry name" value="Zn-binding ribosomal proteins"/>
    <property type="match status" value="1"/>
</dbReference>
<dbReference type="PANTHER" id="PTHR35534:SF1">
    <property type="entry name" value="LARGE RIBOSOMAL SUBUNIT PROTEIN BL32"/>
    <property type="match status" value="1"/>
</dbReference>
<keyword evidence="2 5" id="KW-0689">Ribosomal protein</keyword>
<evidence type="ECO:0000256" key="5">
    <source>
        <dbReference type="HAMAP-Rule" id="MF_00340"/>
    </source>
</evidence>
<dbReference type="AlphaFoldDB" id="C6HXB2"/>
<dbReference type="EMBL" id="GG693873">
    <property type="protein sequence ID" value="EES52664.1"/>
    <property type="molecule type" value="Genomic_DNA"/>
</dbReference>
<evidence type="ECO:0000313" key="7">
    <source>
        <dbReference type="Proteomes" id="UP000009374"/>
    </source>
</evidence>
<evidence type="ECO:0000256" key="3">
    <source>
        <dbReference type="ARBA" id="ARBA00023274"/>
    </source>
</evidence>
<proteinExistence type="inferred from homology"/>
<dbReference type="InterPro" id="IPR002677">
    <property type="entry name" value="Ribosomal_bL32"/>
</dbReference>
<evidence type="ECO:0000256" key="1">
    <source>
        <dbReference type="ARBA" id="ARBA00008560"/>
    </source>
</evidence>
<reference evidence="6 7" key="1">
    <citation type="journal article" date="2009" name="Appl. Environ. Microbiol.">
        <title>Community genomic and proteomic analyses of chemoautotrophic iron-oxidizing "Leptospirillum rubarum" (Group II) and "Leptospirillum ferrodiazotrophum" (Group III) bacteria in acid mine drainage biofilms.</title>
        <authorList>
            <person name="Goltsman D.S."/>
            <person name="Denef V.J."/>
            <person name="Singer S.W."/>
            <person name="VerBerkmoes N.C."/>
            <person name="Lefsrud M."/>
            <person name="Mueller R.S."/>
            <person name="Dick G.J."/>
            <person name="Sun C.L."/>
            <person name="Wheeler K.E."/>
            <person name="Zemla A."/>
            <person name="Baker B.J."/>
            <person name="Hauser L."/>
            <person name="Land M."/>
            <person name="Shah M.B."/>
            <person name="Thelen M.P."/>
            <person name="Hettich R.L."/>
            <person name="Banfield J.F."/>
        </authorList>
    </citation>
    <scope>NUCLEOTIDE SEQUENCE [LARGE SCALE GENOMIC DNA]</scope>
</reference>
<dbReference type="InterPro" id="IPR011332">
    <property type="entry name" value="Ribosomal_zn-bd"/>
</dbReference>
<dbReference type="InterPro" id="IPR044957">
    <property type="entry name" value="Ribosomal_bL32_bact"/>
</dbReference>
<organism evidence="6 7">
    <name type="scientific">Leptospirillum ferrodiazotrophum</name>
    <dbReference type="NCBI Taxonomy" id="412449"/>
    <lineage>
        <taxon>Bacteria</taxon>
        <taxon>Pseudomonadati</taxon>
        <taxon>Nitrospirota</taxon>
        <taxon>Nitrospiria</taxon>
        <taxon>Nitrospirales</taxon>
        <taxon>Nitrospiraceae</taxon>
        <taxon>Leptospirillum</taxon>
    </lineage>
</organism>
<evidence type="ECO:0000256" key="4">
    <source>
        <dbReference type="ARBA" id="ARBA00035178"/>
    </source>
</evidence>
<dbReference type="GO" id="GO:0015934">
    <property type="term" value="C:large ribosomal subunit"/>
    <property type="evidence" value="ECO:0007669"/>
    <property type="project" value="InterPro"/>
</dbReference>
<evidence type="ECO:0000313" key="6">
    <source>
        <dbReference type="EMBL" id="EES52664.1"/>
    </source>
</evidence>
<protein>
    <recommendedName>
        <fullName evidence="4 5">Large ribosomal subunit protein bL32</fullName>
    </recommendedName>
</protein>
<dbReference type="NCBIfam" id="TIGR01031">
    <property type="entry name" value="rpmF_bact"/>
    <property type="match status" value="1"/>
</dbReference>
<dbReference type="GO" id="GO:0003735">
    <property type="term" value="F:structural constituent of ribosome"/>
    <property type="evidence" value="ECO:0007669"/>
    <property type="project" value="InterPro"/>
</dbReference>
<dbReference type="HAMAP" id="MF_00340">
    <property type="entry name" value="Ribosomal_bL32"/>
    <property type="match status" value="1"/>
</dbReference>
<sequence>MAHPKTKISRARRDKRRTHKKLTLSAVVTCPACGEPKQPHYACLSCGTYNKRTVLRVKNG</sequence>
<dbReference type="GO" id="GO:0006412">
    <property type="term" value="P:translation"/>
    <property type="evidence" value="ECO:0007669"/>
    <property type="project" value="UniProtKB-UniRule"/>
</dbReference>
<keyword evidence="3 5" id="KW-0687">Ribonucleoprotein</keyword>
<dbReference type="PANTHER" id="PTHR35534">
    <property type="entry name" value="50S RIBOSOMAL PROTEIN L32"/>
    <property type="match status" value="1"/>
</dbReference>
<dbReference type="Pfam" id="PF01783">
    <property type="entry name" value="Ribosomal_L32p"/>
    <property type="match status" value="1"/>
</dbReference>
<accession>C6HXB2</accession>
<keyword evidence="7" id="KW-1185">Reference proteome</keyword>
<comment type="similarity">
    <text evidence="1 5">Belongs to the bacterial ribosomal protein bL32 family.</text>
</comment>
<gene>
    <name evidence="5" type="primary">rpmF</name>
    <name evidence="6" type="ORF">UBAL3_92050034a</name>
</gene>
<dbReference type="Proteomes" id="UP000009374">
    <property type="component" value="Unassembled WGS sequence"/>
</dbReference>
<evidence type="ECO:0000256" key="2">
    <source>
        <dbReference type="ARBA" id="ARBA00022980"/>
    </source>
</evidence>
<name>C6HXB2_9BACT</name>